<dbReference type="PANTHER" id="PTHR19353:SF19">
    <property type="entry name" value="DELTA(5) FATTY ACID DESATURASE C-RELATED"/>
    <property type="match status" value="1"/>
</dbReference>
<dbReference type="KEGG" id="hdh:G5B40_19540"/>
<dbReference type="InterPro" id="IPR012171">
    <property type="entry name" value="Fatty_acid_desaturase"/>
</dbReference>
<dbReference type="EMBL" id="CP049056">
    <property type="protein sequence ID" value="QIE57446.1"/>
    <property type="molecule type" value="Genomic_DNA"/>
</dbReference>
<dbReference type="InterPro" id="IPR005804">
    <property type="entry name" value="FA_desaturase_dom"/>
</dbReference>
<dbReference type="GO" id="GO:0016020">
    <property type="term" value="C:membrane"/>
    <property type="evidence" value="ECO:0007669"/>
    <property type="project" value="TreeGrafter"/>
</dbReference>
<accession>A0A7M3T615</accession>
<dbReference type="GO" id="GO:0008610">
    <property type="term" value="P:lipid biosynthetic process"/>
    <property type="evidence" value="ECO:0007669"/>
    <property type="project" value="UniProtKB-ARBA"/>
</dbReference>
<organism evidence="3 4">
    <name type="scientific">Pikeienuella piscinae</name>
    <dbReference type="NCBI Taxonomy" id="2748098"/>
    <lineage>
        <taxon>Bacteria</taxon>
        <taxon>Pseudomonadati</taxon>
        <taxon>Pseudomonadota</taxon>
        <taxon>Alphaproteobacteria</taxon>
        <taxon>Rhodobacterales</taxon>
        <taxon>Paracoccaceae</taxon>
        <taxon>Pikeienuella</taxon>
    </lineage>
</organism>
<keyword evidence="1" id="KW-0812">Transmembrane</keyword>
<dbReference type="GO" id="GO:0016717">
    <property type="term" value="F:oxidoreductase activity, acting on paired donors, with oxidation of a pair of donors resulting in the reduction of molecular oxygen to two molecules of water"/>
    <property type="evidence" value="ECO:0007669"/>
    <property type="project" value="TreeGrafter"/>
</dbReference>
<dbReference type="AlphaFoldDB" id="A0A7M3T615"/>
<name>A0A7M3T615_9RHOB</name>
<evidence type="ECO:0000313" key="4">
    <source>
        <dbReference type="Proteomes" id="UP000503336"/>
    </source>
</evidence>
<dbReference type="Proteomes" id="UP000503336">
    <property type="component" value="Chromosome"/>
</dbReference>
<proteinExistence type="predicted"/>
<sequence>MDATFARRRILEPARLRALAQRSDLRGAAQALSHFGAILFTGWLLWETWGTWIAIPVFMVHGTLLNFLYAGQHELSHGTVFATKWLNEWLGRAIGFIQIFPRDFDQIQHFAHHRHTSDWERDGELAREPYRLTSYLLWLSGLSYWPTRIARILRFARGEVIEPYIRVDEEQRVIREGRWHLGLYLALIAVSLAFQSWALVILWIAPMFAMKWTHQLQNTIEHLGLEHSNDILSNTRSTRTSALMRWMCWQMQYHTAHHMFPSVPFWKLRDLNADIEKGIGGAPHRMGYIEFQIEVIRKLAGACSEADFPMNEVWIAPRAGGGFARLPAI</sequence>
<feature type="transmembrane region" description="Helical" evidence="1">
    <location>
        <begin position="25"/>
        <end position="46"/>
    </location>
</feature>
<feature type="transmembrane region" description="Helical" evidence="1">
    <location>
        <begin position="52"/>
        <end position="69"/>
    </location>
</feature>
<dbReference type="PANTHER" id="PTHR19353">
    <property type="entry name" value="FATTY ACID DESATURASE 2"/>
    <property type="match status" value="1"/>
</dbReference>
<keyword evidence="1" id="KW-1133">Transmembrane helix</keyword>
<protein>
    <submittedName>
        <fullName evidence="3">Rhizopine catabolism protein</fullName>
    </submittedName>
</protein>
<evidence type="ECO:0000256" key="1">
    <source>
        <dbReference type="SAM" id="Phobius"/>
    </source>
</evidence>
<dbReference type="Pfam" id="PF00487">
    <property type="entry name" value="FA_desaturase"/>
    <property type="match status" value="1"/>
</dbReference>
<feature type="transmembrane region" description="Helical" evidence="1">
    <location>
        <begin position="181"/>
        <end position="205"/>
    </location>
</feature>
<evidence type="ECO:0000313" key="3">
    <source>
        <dbReference type="EMBL" id="QIE57446.1"/>
    </source>
</evidence>
<keyword evidence="4" id="KW-1185">Reference proteome</keyword>
<dbReference type="RefSeq" id="WP_165102387.1">
    <property type="nucleotide sequence ID" value="NZ_CP049056.1"/>
</dbReference>
<feature type="domain" description="Fatty acid desaturase" evidence="2">
    <location>
        <begin position="51"/>
        <end position="279"/>
    </location>
</feature>
<reference evidence="3 4" key="1">
    <citation type="submission" date="2020-02" db="EMBL/GenBank/DDBJ databases">
        <title>complete genome sequence of Rhodobacteraceae bacterium.</title>
        <authorList>
            <person name="Park J."/>
            <person name="Kim Y.-S."/>
            <person name="Kim K.-H."/>
        </authorList>
    </citation>
    <scope>NUCLEOTIDE SEQUENCE [LARGE SCALE GENOMIC DNA]</scope>
    <source>
        <strain evidence="3 4">RR4-56</strain>
    </source>
</reference>
<keyword evidence="1" id="KW-0472">Membrane</keyword>
<gene>
    <name evidence="3" type="ORF">G5B40_19540</name>
</gene>
<evidence type="ECO:0000259" key="2">
    <source>
        <dbReference type="Pfam" id="PF00487"/>
    </source>
</evidence>